<feature type="transmembrane region" description="Helical" evidence="16">
    <location>
        <begin position="516"/>
        <end position="536"/>
    </location>
</feature>
<evidence type="ECO:0000259" key="19">
    <source>
        <dbReference type="PROSITE" id="PS50110"/>
    </source>
</evidence>
<dbReference type="Gene3D" id="1.20.120.160">
    <property type="entry name" value="HPT domain"/>
    <property type="match status" value="1"/>
</dbReference>
<dbReference type="InterPro" id="IPR005467">
    <property type="entry name" value="His_kinase_dom"/>
</dbReference>
<dbReference type="InterPro" id="IPR003594">
    <property type="entry name" value="HATPase_dom"/>
</dbReference>
<dbReference type="Pfam" id="PF00072">
    <property type="entry name" value="Response_reg"/>
    <property type="match status" value="1"/>
</dbReference>
<keyword evidence="11 16" id="KW-1133">Transmembrane helix</keyword>
<proteinExistence type="predicted"/>
<dbReference type="Gene3D" id="3.40.50.2300">
    <property type="match status" value="1"/>
</dbReference>
<dbReference type="InterPro" id="IPR036890">
    <property type="entry name" value="HATPase_C_sf"/>
</dbReference>
<evidence type="ECO:0000256" key="11">
    <source>
        <dbReference type="ARBA" id="ARBA00022989"/>
    </source>
</evidence>
<feature type="chain" id="PRO_5002081621" description="histidine kinase" evidence="17">
    <location>
        <begin position="24"/>
        <end position="1028"/>
    </location>
</feature>
<dbReference type="InterPro" id="IPR036097">
    <property type="entry name" value="HisK_dim/P_sf"/>
</dbReference>
<keyword evidence="17" id="KW-0732">Signal</keyword>
<dbReference type="SUPFAM" id="SSF52172">
    <property type="entry name" value="CheY-like"/>
    <property type="match status" value="1"/>
</dbReference>
<evidence type="ECO:0000256" key="15">
    <source>
        <dbReference type="PROSITE-ProRule" id="PRU00169"/>
    </source>
</evidence>
<dbReference type="CDD" id="cd00088">
    <property type="entry name" value="HPT"/>
    <property type="match status" value="1"/>
</dbReference>
<comment type="subcellular location">
    <subcellularLocation>
        <location evidence="2">Cell inner membrane</location>
        <topology evidence="2">Multi-pass membrane protein</topology>
    </subcellularLocation>
</comment>
<dbReference type="AlphaFoldDB" id="A0A0B1R975"/>
<dbReference type="InterPro" id="IPR036641">
    <property type="entry name" value="HPT_dom_sf"/>
</dbReference>
<dbReference type="Pfam" id="PF00512">
    <property type="entry name" value="HisKA"/>
    <property type="match status" value="1"/>
</dbReference>
<evidence type="ECO:0000313" key="21">
    <source>
        <dbReference type="EMBL" id="KHJ68211.1"/>
    </source>
</evidence>
<keyword evidence="5" id="KW-0997">Cell inner membrane</keyword>
<evidence type="ECO:0000313" key="22">
    <source>
        <dbReference type="Proteomes" id="UP000030853"/>
    </source>
</evidence>
<evidence type="ECO:0000256" key="12">
    <source>
        <dbReference type="ARBA" id="ARBA00023012"/>
    </source>
</evidence>
<protein>
    <recommendedName>
        <fullName evidence="3">histidine kinase</fullName>
        <ecNumber evidence="3">2.7.13.3</ecNumber>
    </recommendedName>
</protein>
<dbReference type="PROSITE" id="PS50894">
    <property type="entry name" value="HPT"/>
    <property type="match status" value="1"/>
</dbReference>
<feature type="domain" description="HPt" evidence="20">
    <location>
        <begin position="928"/>
        <end position="1019"/>
    </location>
</feature>
<keyword evidence="12" id="KW-0902">Two-component regulatory system</keyword>
<evidence type="ECO:0000256" key="2">
    <source>
        <dbReference type="ARBA" id="ARBA00004429"/>
    </source>
</evidence>
<evidence type="ECO:0000259" key="18">
    <source>
        <dbReference type="PROSITE" id="PS50109"/>
    </source>
</evidence>
<dbReference type="InterPro" id="IPR011006">
    <property type="entry name" value="CheY-like_superfamily"/>
</dbReference>
<dbReference type="SUPFAM" id="SSF55874">
    <property type="entry name" value="ATPase domain of HSP90 chaperone/DNA topoisomerase II/histidine kinase"/>
    <property type="match status" value="1"/>
</dbReference>
<evidence type="ECO:0000256" key="1">
    <source>
        <dbReference type="ARBA" id="ARBA00000085"/>
    </source>
</evidence>
<keyword evidence="9" id="KW-0418">Kinase</keyword>
<dbReference type="CDD" id="cd00082">
    <property type="entry name" value="HisKA"/>
    <property type="match status" value="1"/>
</dbReference>
<dbReference type="Pfam" id="PF01627">
    <property type="entry name" value="Hpt"/>
    <property type="match status" value="1"/>
</dbReference>
<organism evidence="21 22">
    <name type="scientific">Pantoea rodasii</name>
    <dbReference type="NCBI Taxonomy" id="1076549"/>
    <lineage>
        <taxon>Bacteria</taxon>
        <taxon>Pseudomonadati</taxon>
        <taxon>Pseudomonadota</taxon>
        <taxon>Gammaproteobacteria</taxon>
        <taxon>Enterobacterales</taxon>
        <taxon>Erwiniaceae</taxon>
        <taxon>Pantoea</taxon>
    </lineage>
</organism>
<keyword evidence="8 16" id="KW-0812">Transmembrane</keyword>
<evidence type="ECO:0000256" key="7">
    <source>
        <dbReference type="ARBA" id="ARBA00022679"/>
    </source>
</evidence>
<dbReference type="CDD" id="cd16922">
    <property type="entry name" value="HATPase_EvgS-ArcB-TorS-like"/>
    <property type="match status" value="1"/>
</dbReference>
<dbReference type="PROSITE" id="PS50109">
    <property type="entry name" value="HIS_KIN"/>
    <property type="match status" value="1"/>
</dbReference>
<keyword evidence="6 15" id="KW-0597">Phosphoprotein</keyword>
<feature type="domain" description="Histidine kinase" evidence="18">
    <location>
        <begin position="565"/>
        <end position="776"/>
    </location>
</feature>
<keyword evidence="4" id="KW-1003">Cell membrane</keyword>
<dbReference type="Gene3D" id="1.10.287.130">
    <property type="match status" value="1"/>
</dbReference>
<sequence length="1028" mass="115478">MESAAVRGVMLLCVLLFSLAARADLQPASSVMLPAMMPAPHAEPWTAPNLRVAVPAQNSAPWAMRIGDRIWGIDADYLSALSQLTGTHFTLQSFPDRNQQLAALARGDVDFVLSNAHFPLTDGLQTSDSWYNSPIRIYRNRDNQRAVMFNSDSAQLTIAEATLAHLPEAFVRSHRWHSLPGDLQALYALLNQQSDYLVADEASAGFLLSQLQQGQIYQITADPGAGELSLRAFARDPALIQWLNTQLRLLPAEFSNRVQQRWSLPLLRYQDTQTLMLTAAEKQWLAQQQEISYAAEADNAPWSYRDSNGNARGFGIDLLNALSQSTGLHFTPRWVSNPQQANALLQQHQVMLNLMQPLYEDDASSNTLPVWRAIWGIYTLNTQQPMGWQSLQHRRVGVLRADLAQRLLPADITPQLFDDRAQLWQALNSGQIDALVDNVLSARWRMASHSDNRVHLAFAASDIAWPLAPQVSIEQPQLRALLDHALQQIPPDTLNQMRISWSQPPQPGTSVAMRNVPLMILIVAGLTILLLLILLLRRYLQQRRERIQREQAERANAAKSQFLATASHELRTPMQAILGLLELEQQQHPSERLTLMHSSARSLMTLLNDLQDHARIENQSFRLAPRPLNLALWLQQQQQFYHPLMRESGPEMIIEALTPLPTWVMLDSDRLQQVVNNLVANALKFTRHGEVRLSLAVDEQIHLTVADSGSGIPLSEQTQLFEPWYQAPSGKSHAVQGSGLGLFICREIVQRMGGSLTLTSEPDQGTTVNVLLPLERSDTGPVDDHAIWPRYPHLRVAVVDDHPTNLLVLQQQLASFGVTAELFEDGRSLLRADAQQPFDVLLIDQMMPRPDGLTLLRILRRRHQRRASPALRVLCSADVQLLKITLQENEALLLKPIEREHLVPLLARAVQDPLSPLHESLLILAQHNEAFIPRICQTLQRTLQQDRDALLAASASDDWPALERAAHRMKGSWLMLGMDEIAGYCQQLTDQAKQQQLDADALNLLISLTNRLLNQLESYGTHSFSQRA</sequence>
<dbReference type="GO" id="GO:0000155">
    <property type="term" value="F:phosphorelay sensor kinase activity"/>
    <property type="evidence" value="ECO:0007669"/>
    <property type="project" value="InterPro"/>
</dbReference>
<dbReference type="PROSITE" id="PS50110">
    <property type="entry name" value="RESPONSE_REGULATORY"/>
    <property type="match status" value="1"/>
</dbReference>
<comment type="caution">
    <text evidence="21">The sequence shown here is derived from an EMBL/GenBank/DDBJ whole genome shotgun (WGS) entry which is preliminary data.</text>
</comment>
<dbReference type="SUPFAM" id="SSF47384">
    <property type="entry name" value="Homodimeric domain of signal transducing histidine kinase"/>
    <property type="match status" value="1"/>
</dbReference>
<keyword evidence="7" id="KW-0808">Transferase</keyword>
<accession>A0A0B1R975</accession>
<keyword evidence="10" id="KW-0547">Nucleotide-binding</keyword>
<dbReference type="EMBL" id="JTJJ01000033">
    <property type="protein sequence ID" value="KHJ68211.1"/>
    <property type="molecule type" value="Genomic_DNA"/>
</dbReference>
<dbReference type="Pfam" id="PF02518">
    <property type="entry name" value="HATPase_c"/>
    <property type="match status" value="1"/>
</dbReference>
<evidence type="ECO:0000256" key="3">
    <source>
        <dbReference type="ARBA" id="ARBA00012438"/>
    </source>
</evidence>
<dbReference type="GO" id="GO:0009927">
    <property type="term" value="F:histidine phosphotransfer kinase activity"/>
    <property type="evidence" value="ECO:0007669"/>
    <property type="project" value="TreeGrafter"/>
</dbReference>
<evidence type="ECO:0000256" key="4">
    <source>
        <dbReference type="ARBA" id="ARBA00022475"/>
    </source>
</evidence>
<evidence type="ECO:0000256" key="8">
    <source>
        <dbReference type="ARBA" id="ARBA00022692"/>
    </source>
</evidence>
<dbReference type="SUPFAM" id="SSF47226">
    <property type="entry name" value="Histidine-containing phosphotransfer domain, HPT domain"/>
    <property type="match status" value="1"/>
</dbReference>
<dbReference type="SMART" id="SM00073">
    <property type="entry name" value="HPT"/>
    <property type="match status" value="1"/>
</dbReference>
<dbReference type="InterPro" id="IPR001638">
    <property type="entry name" value="Solute-binding_3/MltF_N"/>
</dbReference>
<dbReference type="SMART" id="SM00448">
    <property type="entry name" value="REC"/>
    <property type="match status" value="1"/>
</dbReference>
<evidence type="ECO:0000259" key="20">
    <source>
        <dbReference type="PROSITE" id="PS50894"/>
    </source>
</evidence>
<dbReference type="InterPro" id="IPR001789">
    <property type="entry name" value="Sig_transdc_resp-reg_receiver"/>
</dbReference>
<keyword evidence="13 16" id="KW-0472">Membrane</keyword>
<gene>
    <name evidence="21" type="ORF">QU24_09310</name>
</gene>
<reference evidence="21 22" key="1">
    <citation type="submission" date="2014-11" db="EMBL/GenBank/DDBJ databases">
        <title>Genome sequencing of Pantoea rodasii ND03.</title>
        <authorList>
            <person name="Muhamad Yunos N.Y."/>
            <person name="Chan K.-G."/>
        </authorList>
    </citation>
    <scope>NUCLEOTIDE SEQUENCE [LARGE SCALE GENOMIC DNA]</scope>
    <source>
        <strain evidence="21 22">ND03</strain>
    </source>
</reference>
<dbReference type="SMART" id="SM00062">
    <property type="entry name" value="PBPb"/>
    <property type="match status" value="2"/>
</dbReference>
<evidence type="ECO:0000256" key="13">
    <source>
        <dbReference type="ARBA" id="ARBA00023136"/>
    </source>
</evidence>
<evidence type="ECO:0000256" key="17">
    <source>
        <dbReference type="SAM" id="SignalP"/>
    </source>
</evidence>
<dbReference type="Proteomes" id="UP000030853">
    <property type="component" value="Unassembled WGS sequence"/>
</dbReference>
<dbReference type="Gene3D" id="3.30.565.10">
    <property type="entry name" value="Histidine kinase-like ATPase, C-terminal domain"/>
    <property type="match status" value="1"/>
</dbReference>
<dbReference type="InterPro" id="IPR003661">
    <property type="entry name" value="HisK_dim/P_dom"/>
</dbReference>
<dbReference type="EC" id="2.7.13.3" evidence="3"/>
<evidence type="ECO:0000256" key="5">
    <source>
        <dbReference type="ARBA" id="ARBA00022519"/>
    </source>
</evidence>
<evidence type="ECO:0000256" key="10">
    <source>
        <dbReference type="ARBA" id="ARBA00022840"/>
    </source>
</evidence>
<dbReference type="Gene3D" id="3.40.190.10">
    <property type="entry name" value="Periplasmic binding protein-like II"/>
    <property type="match status" value="4"/>
</dbReference>
<comment type="catalytic activity">
    <reaction evidence="1">
        <text>ATP + protein L-histidine = ADP + protein N-phospho-L-histidine.</text>
        <dbReference type="EC" id="2.7.13.3"/>
    </reaction>
</comment>
<dbReference type="PRINTS" id="PR00344">
    <property type="entry name" value="BCTRLSENSOR"/>
</dbReference>
<dbReference type="SMART" id="SM00387">
    <property type="entry name" value="HATPase_c"/>
    <property type="match status" value="1"/>
</dbReference>
<dbReference type="GO" id="GO:0005886">
    <property type="term" value="C:plasma membrane"/>
    <property type="evidence" value="ECO:0007669"/>
    <property type="project" value="UniProtKB-SubCell"/>
</dbReference>
<feature type="modified residue" description="4-aspartylphosphate" evidence="15">
    <location>
        <position position="844"/>
    </location>
</feature>
<dbReference type="SMART" id="SM00388">
    <property type="entry name" value="HisKA"/>
    <property type="match status" value="1"/>
</dbReference>
<dbReference type="SUPFAM" id="SSF53850">
    <property type="entry name" value="Periplasmic binding protein-like II"/>
    <property type="match status" value="2"/>
</dbReference>
<evidence type="ECO:0000256" key="14">
    <source>
        <dbReference type="PROSITE-ProRule" id="PRU00110"/>
    </source>
</evidence>
<feature type="domain" description="Response regulatory" evidence="19">
    <location>
        <begin position="795"/>
        <end position="910"/>
    </location>
</feature>
<name>A0A0B1R975_9GAMM</name>
<evidence type="ECO:0000256" key="6">
    <source>
        <dbReference type="ARBA" id="ARBA00022553"/>
    </source>
</evidence>
<feature type="modified residue" description="Phosphohistidine" evidence="14">
    <location>
        <position position="967"/>
    </location>
</feature>
<dbReference type="PANTHER" id="PTHR43047">
    <property type="entry name" value="TWO-COMPONENT HISTIDINE PROTEIN KINASE"/>
    <property type="match status" value="1"/>
</dbReference>
<evidence type="ECO:0000256" key="9">
    <source>
        <dbReference type="ARBA" id="ARBA00022777"/>
    </source>
</evidence>
<feature type="signal peptide" evidence="17">
    <location>
        <begin position="1"/>
        <end position="23"/>
    </location>
</feature>
<dbReference type="InterPro" id="IPR004358">
    <property type="entry name" value="Sig_transdc_His_kin-like_C"/>
</dbReference>
<evidence type="ECO:0000256" key="16">
    <source>
        <dbReference type="SAM" id="Phobius"/>
    </source>
</evidence>
<dbReference type="PANTHER" id="PTHR43047:SF72">
    <property type="entry name" value="OSMOSENSING HISTIDINE PROTEIN KINASE SLN1"/>
    <property type="match status" value="1"/>
</dbReference>
<dbReference type="InterPro" id="IPR008207">
    <property type="entry name" value="Sig_transdc_His_kin_Hpt_dom"/>
</dbReference>
<keyword evidence="10" id="KW-0067">ATP-binding</keyword>